<evidence type="ECO:0000313" key="3">
    <source>
        <dbReference type="Proteomes" id="UP000663064"/>
    </source>
</evidence>
<keyword evidence="1" id="KW-0472">Membrane</keyword>
<protein>
    <submittedName>
        <fullName evidence="2">Uncharacterized protein</fullName>
    </submittedName>
</protein>
<dbReference type="GeneID" id="59458269"/>
<dbReference type="Proteomes" id="UP000663064">
    <property type="component" value="Chromosome"/>
</dbReference>
<organism evidence="2 3">
    <name type="scientific">Haloferax gibbonsii</name>
    <dbReference type="NCBI Taxonomy" id="35746"/>
    <lineage>
        <taxon>Archaea</taxon>
        <taxon>Methanobacteriati</taxon>
        <taxon>Methanobacteriota</taxon>
        <taxon>Stenosarchaea group</taxon>
        <taxon>Halobacteria</taxon>
        <taxon>Halobacteriales</taxon>
        <taxon>Haloferacaceae</taxon>
        <taxon>Haloferax</taxon>
    </lineage>
</organism>
<dbReference type="RefSeq" id="WP_193492970.1">
    <property type="nucleotide sequence ID" value="NZ_CP063205.1"/>
</dbReference>
<proteinExistence type="predicted"/>
<dbReference type="AlphaFoldDB" id="A0A871BCL4"/>
<accession>A0A871BCL4</accession>
<feature type="transmembrane region" description="Helical" evidence="1">
    <location>
        <begin position="136"/>
        <end position="154"/>
    </location>
</feature>
<keyword evidence="1" id="KW-1133">Transmembrane helix</keyword>
<keyword evidence="1" id="KW-0812">Transmembrane</keyword>
<sequence length="163" mass="17907">MSNKKWAQVLDKLYEMGGSGEYPSEKTEGEIESDVDLSQQLDLSEKQVREGVKTLLDRRLATDETIGLGKGKTIRNNVTLKSDGFQLAHDRDQAQRDRASNRAVTLLTLVLAFVGIAQATALTAQVSQIVRGTVSFVVWLGAFLILIVTYVGLYRSGALDFSN</sequence>
<reference evidence="2" key="1">
    <citation type="journal article" date="2021" name="Front. Microbiol.">
        <title>Cellular and Genomic Properties of Haloferax gibbonsii LR2-5, the Host of Euryarchaeal Virus HFTV1.</title>
        <authorList>
            <person name="Tittes C."/>
            <person name="Schwarzer S."/>
            <person name="Pfeiffer F."/>
            <person name="Dyall-Smith M."/>
            <person name="Rodriguez-Franco M."/>
            <person name="Oksanen H.M."/>
            <person name="Quax T.E.F."/>
        </authorList>
    </citation>
    <scope>NUCLEOTIDE SEQUENCE</scope>
    <source>
        <strain evidence="2">LR2-5</strain>
    </source>
</reference>
<evidence type="ECO:0000256" key="1">
    <source>
        <dbReference type="SAM" id="Phobius"/>
    </source>
</evidence>
<feature type="transmembrane region" description="Helical" evidence="1">
    <location>
        <begin position="103"/>
        <end position="124"/>
    </location>
</feature>
<dbReference type="EMBL" id="CP063205">
    <property type="protein sequence ID" value="QOS10752.1"/>
    <property type="molecule type" value="Genomic_DNA"/>
</dbReference>
<evidence type="ECO:0000313" key="2">
    <source>
        <dbReference type="EMBL" id="QOS10752.1"/>
    </source>
</evidence>
<name>A0A871BCL4_HALGI</name>
<gene>
    <name evidence="2" type="ORF">HfgLR_03025</name>
</gene>